<keyword evidence="2" id="KW-1185">Reference proteome</keyword>
<dbReference type="AlphaFoldDB" id="A0A1I4UHJ1"/>
<evidence type="ECO:0000313" key="1">
    <source>
        <dbReference type="EMBL" id="SFM88459.1"/>
    </source>
</evidence>
<reference evidence="2" key="1">
    <citation type="submission" date="2016-10" db="EMBL/GenBank/DDBJ databases">
        <authorList>
            <person name="Varghese N."/>
            <person name="Submissions S."/>
        </authorList>
    </citation>
    <scope>NUCLEOTIDE SEQUENCE [LARGE SCALE GENOMIC DNA]</scope>
    <source>
        <strain evidence="2">DSM 9990</strain>
    </source>
</reference>
<name>A0A1I4UHJ1_9BACT</name>
<protein>
    <submittedName>
        <fullName evidence="1">Uncharacterized protein</fullName>
    </submittedName>
</protein>
<organism evidence="1 2">
    <name type="scientific">Thermodesulforhabdus norvegica</name>
    <dbReference type="NCBI Taxonomy" id="39841"/>
    <lineage>
        <taxon>Bacteria</taxon>
        <taxon>Pseudomonadati</taxon>
        <taxon>Thermodesulfobacteriota</taxon>
        <taxon>Syntrophobacteria</taxon>
        <taxon>Syntrophobacterales</taxon>
        <taxon>Thermodesulforhabdaceae</taxon>
        <taxon>Thermodesulforhabdus</taxon>
    </lineage>
</organism>
<dbReference type="OrthoDB" id="9554357at2"/>
<sequence length="248" mass="28307">MNSSDLVWLNKVKKKIREFSNEFGTVYSKTDRALSAYFEIGCFLALVQFYEENRFSGVPQNLDADNSFRYLTTPNGNPENFSYMEMSCDDEVIEIRQQVRIKSHVGEYIYFTPDIVVIPKDEEILNIKDADYASGKRRFFFVPSERIIAAHECKSLVPFHELLVSFLGTLIAGHYWYESCDIYKLINEDGKHLAPALFVGGSARALHLKMVDGLMAAYPMNIILGLHAGNFNLLGQDSRVKRLNNPII</sequence>
<dbReference type="RefSeq" id="WP_093395166.1">
    <property type="nucleotide sequence ID" value="NZ_FOUU01000006.1"/>
</dbReference>
<dbReference type="Proteomes" id="UP000199611">
    <property type="component" value="Unassembled WGS sequence"/>
</dbReference>
<evidence type="ECO:0000313" key="2">
    <source>
        <dbReference type="Proteomes" id="UP000199611"/>
    </source>
</evidence>
<proteinExistence type="predicted"/>
<accession>A0A1I4UHJ1</accession>
<gene>
    <name evidence="1" type="ORF">SAMN05660836_01803</name>
</gene>
<dbReference type="EMBL" id="FOUU01000006">
    <property type="protein sequence ID" value="SFM88459.1"/>
    <property type="molecule type" value="Genomic_DNA"/>
</dbReference>